<dbReference type="Proteomes" id="UP001595557">
    <property type="component" value="Unassembled WGS sequence"/>
</dbReference>
<dbReference type="EMBL" id="JBHRTE010000059">
    <property type="protein sequence ID" value="MFC3169252.1"/>
    <property type="molecule type" value="Genomic_DNA"/>
</dbReference>
<keyword evidence="2" id="KW-1185">Reference proteome</keyword>
<gene>
    <name evidence="1" type="ORF">ACFOD7_14460</name>
</gene>
<comment type="caution">
    <text evidence="1">The sequence shown here is derived from an EMBL/GenBank/DDBJ whole genome shotgun (WGS) entry which is preliminary data.</text>
</comment>
<name>A0ABV7IKP1_9RHOB</name>
<dbReference type="RefSeq" id="WP_207464500.1">
    <property type="nucleotide sequence ID" value="NZ_JAFNAW010000001.1"/>
</dbReference>
<organism evidence="1 2">
    <name type="scientific">Paracoccus fontiphilus</name>
    <dbReference type="NCBI Taxonomy" id="1815556"/>
    <lineage>
        <taxon>Bacteria</taxon>
        <taxon>Pseudomonadati</taxon>
        <taxon>Pseudomonadota</taxon>
        <taxon>Alphaproteobacteria</taxon>
        <taxon>Rhodobacterales</taxon>
        <taxon>Paracoccaceae</taxon>
        <taxon>Paracoccus</taxon>
    </lineage>
</organism>
<proteinExistence type="predicted"/>
<sequence length="66" mass="7689">MDSRPNISTQTLRDFADRLDALCAYTAFGRVKASSVRNLAQDMRERASYADRQHMLDRLEKLERAR</sequence>
<evidence type="ECO:0000313" key="1">
    <source>
        <dbReference type="EMBL" id="MFC3169252.1"/>
    </source>
</evidence>
<evidence type="ECO:0000313" key="2">
    <source>
        <dbReference type="Proteomes" id="UP001595557"/>
    </source>
</evidence>
<reference evidence="2" key="1">
    <citation type="journal article" date="2019" name="Int. J. Syst. Evol. Microbiol.">
        <title>The Global Catalogue of Microorganisms (GCM) 10K type strain sequencing project: providing services to taxonomists for standard genome sequencing and annotation.</title>
        <authorList>
            <consortium name="The Broad Institute Genomics Platform"/>
            <consortium name="The Broad Institute Genome Sequencing Center for Infectious Disease"/>
            <person name="Wu L."/>
            <person name="Ma J."/>
        </authorList>
    </citation>
    <scope>NUCLEOTIDE SEQUENCE [LARGE SCALE GENOMIC DNA]</scope>
    <source>
        <strain evidence="2">KCTC 52239</strain>
    </source>
</reference>
<protein>
    <submittedName>
        <fullName evidence="1">Uncharacterized protein</fullName>
    </submittedName>
</protein>
<accession>A0ABV7IKP1</accession>